<dbReference type="Pfam" id="PF00069">
    <property type="entry name" value="Pkinase"/>
    <property type="match status" value="1"/>
</dbReference>
<dbReference type="RefSeq" id="WP_344209261.1">
    <property type="nucleotide sequence ID" value="NZ_BAAAOS010000006.1"/>
</dbReference>
<dbReference type="SMART" id="SM00220">
    <property type="entry name" value="S_TKc"/>
    <property type="match status" value="1"/>
</dbReference>
<keyword evidence="2 9" id="KW-0723">Serine/threonine-protein kinase</keyword>
<evidence type="ECO:0000256" key="2">
    <source>
        <dbReference type="ARBA" id="ARBA00022527"/>
    </source>
</evidence>
<evidence type="ECO:0000256" key="6">
    <source>
        <dbReference type="ARBA" id="ARBA00022840"/>
    </source>
</evidence>
<reference evidence="10" key="1">
    <citation type="journal article" date="2019" name="Int. J. Syst. Evol. Microbiol.">
        <title>The Global Catalogue of Microorganisms (GCM) 10K type strain sequencing project: providing services to taxonomists for standard genome sequencing and annotation.</title>
        <authorList>
            <consortium name="The Broad Institute Genomics Platform"/>
            <consortium name="The Broad Institute Genome Sequencing Center for Infectious Disease"/>
            <person name="Wu L."/>
            <person name="Ma J."/>
        </authorList>
    </citation>
    <scope>NUCLEOTIDE SEQUENCE [LARGE SCALE GENOMIC DNA]</scope>
    <source>
        <strain evidence="10">JCM 14969</strain>
    </source>
</reference>
<dbReference type="Proteomes" id="UP001500393">
    <property type="component" value="Unassembled WGS sequence"/>
</dbReference>
<dbReference type="Gene3D" id="1.10.510.10">
    <property type="entry name" value="Transferase(Phosphotransferase) domain 1"/>
    <property type="match status" value="1"/>
</dbReference>
<dbReference type="EC" id="2.7.11.1" evidence="1"/>
<evidence type="ECO:0000256" key="4">
    <source>
        <dbReference type="ARBA" id="ARBA00022741"/>
    </source>
</evidence>
<evidence type="ECO:0000256" key="1">
    <source>
        <dbReference type="ARBA" id="ARBA00012513"/>
    </source>
</evidence>
<accession>A0ABP4N2V0</accession>
<evidence type="ECO:0000259" key="8">
    <source>
        <dbReference type="PROSITE" id="PS50011"/>
    </source>
</evidence>
<keyword evidence="3" id="KW-0808">Transferase</keyword>
<evidence type="ECO:0000313" key="10">
    <source>
        <dbReference type="Proteomes" id="UP001500393"/>
    </source>
</evidence>
<gene>
    <name evidence="9" type="primary">pkaE</name>
    <name evidence="9" type="ORF">GCM10009789_05110</name>
</gene>
<keyword evidence="4" id="KW-0547">Nucleotide-binding</keyword>
<dbReference type="InterPro" id="IPR011990">
    <property type="entry name" value="TPR-like_helical_dom_sf"/>
</dbReference>
<evidence type="ECO:0000256" key="3">
    <source>
        <dbReference type="ARBA" id="ARBA00022679"/>
    </source>
</evidence>
<dbReference type="EMBL" id="BAAAOS010000006">
    <property type="protein sequence ID" value="GAA1554657.1"/>
    <property type="molecule type" value="Genomic_DNA"/>
</dbReference>
<dbReference type="PANTHER" id="PTHR43289:SF6">
    <property type="entry name" value="SERINE_THREONINE-PROTEIN KINASE NEKL-3"/>
    <property type="match status" value="1"/>
</dbReference>
<dbReference type="PROSITE" id="PS00108">
    <property type="entry name" value="PROTEIN_KINASE_ST"/>
    <property type="match status" value="1"/>
</dbReference>
<name>A0ABP4N2V0_9ACTN</name>
<keyword evidence="10" id="KW-1185">Reference proteome</keyword>
<feature type="region of interest" description="Disordered" evidence="7">
    <location>
        <begin position="287"/>
        <end position="315"/>
    </location>
</feature>
<dbReference type="InterPro" id="IPR000719">
    <property type="entry name" value="Prot_kinase_dom"/>
</dbReference>
<protein>
    <recommendedName>
        <fullName evidence="1">non-specific serine/threonine protein kinase</fullName>
        <ecNumber evidence="1">2.7.11.1</ecNumber>
    </recommendedName>
</protein>
<sequence>MPEQARVIAGRYELAAPISRGGMGEVWRGYDTVLDRDIAVKLIRPQLLMVDEEREELVGRFRREARVMAKVEHPGVPAVYDAAFDDGSNQLFIVMQLIHGPSLSDVLAEETRLVPSWAASVAAQICSVLSYAHAVPVVHRDLKPGNIMLARGGVVKVLDFGIAALLRSDVTKLTSTGRVMGTKPYMSPEQIQNLPVTPQTDLYALGCLLHEMLSGQRVFDATEEIALMYQHLEKPPTPLRELEAGIPADLERLVLDLLAKNASDRPESAWAAYDRLVPLLPPADSLASDTEQPAGVIPDPTRPFRRPAAPRPRPSMLTRDVAALPAIPEIDLDEVDEALSEAERLVDEERFTQASEMLCDLLPRASASFGSDSEQALDLRISYAAALYLGGDYRKAAPEFEALAKTYTLDGNDTEESLDYRRQAVACRVALGELDAAIPELESIVRAQHRIDAYGRDYLSLRLDLARLRVSAGDPEQAVQELWPLYEDAVRILTPSDELSVEIDEMFRRLRATRGR</sequence>
<proteinExistence type="predicted"/>
<dbReference type="Gene3D" id="1.25.40.10">
    <property type="entry name" value="Tetratricopeptide repeat domain"/>
    <property type="match status" value="1"/>
</dbReference>
<dbReference type="InterPro" id="IPR008271">
    <property type="entry name" value="Ser/Thr_kinase_AS"/>
</dbReference>
<dbReference type="InterPro" id="IPR011009">
    <property type="entry name" value="Kinase-like_dom_sf"/>
</dbReference>
<comment type="caution">
    <text evidence="9">The sequence shown here is derived from an EMBL/GenBank/DDBJ whole genome shotgun (WGS) entry which is preliminary data.</text>
</comment>
<dbReference type="GO" id="GO:0004674">
    <property type="term" value="F:protein serine/threonine kinase activity"/>
    <property type="evidence" value="ECO:0007669"/>
    <property type="project" value="UniProtKB-KW"/>
</dbReference>
<dbReference type="SUPFAM" id="SSF48452">
    <property type="entry name" value="TPR-like"/>
    <property type="match status" value="1"/>
</dbReference>
<dbReference type="SUPFAM" id="SSF56112">
    <property type="entry name" value="Protein kinase-like (PK-like)"/>
    <property type="match status" value="1"/>
</dbReference>
<dbReference type="PANTHER" id="PTHR43289">
    <property type="entry name" value="MITOGEN-ACTIVATED PROTEIN KINASE KINASE KINASE 20-RELATED"/>
    <property type="match status" value="1"/>
</dbReference>
<evidence type="ECO:0000256" key="7">
    <source>
        <dbReference type="SAM" id="MobiDB-lite"/>
    </source>
</evidence>
<dbReference type="PROSITE" id="PS50011">
    <property type="entry name" value="PROTEIN_KINASE_DOM"/>
    <property type="match status" value="1"/>
</dbReference>
<evidence type="ECO:0000313" key="9">
    <source>
        <dbReference type="EMBL" id="GAA1554657.1"/>
    </source>
</evidence>
<keyword evidence="6" id="KW-0067">ATP-binding</keyword>
<feature type="domain" description="Protein kinase" evidence="8">
    <location>
        <begin position="12"/>
        <end position="280"/>
    </location>
</feature>
<dbReference type="CDD" id="cd14014">
    <property type="entry name" value="STKc_PknB_like"/>
    <property type="match status" value="1"/>
</dbReference>
<keyword evidence="5 9" id="KW-0418">Kinase</keyword>
<evidence type="ECO:0000256" key="5">
    <source>
        <dbReference type="ARBA" id="ARBA00022777"/>
    </source>
</evidence>
<organism evidence="9 10">
    <name type="scientific">Kribbella sancticallisti</name>
    <dbReference type="NCBI Taxonomy" id="460087"/>
    <lineage>
        <taxon>Bacteria</taxon>
        <taxon>Bacillati</taxon>
        <taxon>Actinomycetota</taxon>
        <taxon>Actinomycetes</taxon>
        <taxon>Propionibacteriales</taxon>
        <taxon>Kribbellaceae</taxon>
        <taxon>Kribbella</taxon>
    </lineage>
</organism>
<dbReference type="Gene3D" id="3.30.200.20">
    <property type="entry name" value="Phosphorylase Kinase, domain 1"/>
    <property type="match status" value="1"/>
</dbReference>